<keyword evidence="11" id="KW-1185">Reference proteome</keyword>
<evidence type="ECO:0000256" key="3">
    <source>
        <dbReference type="ARBA" id="ARBA00005043"/>
    </source>
</evidence>
<comment type="subcellular location">
    <subcellularLocation>
        <location evidence="2">Cytoplasm</location>
    </subcellularLocation>
    <subcellularLocation>
        <location evidence="1">Nucleus</location>
    </subcellularLocation>
</comment>
<evidence type="ECO:0000256" key="4">
    <source>
        <dbReference type="ARBA" id="ARBA00007573"/>
    </source>
</evidence>
<evidence type="ECO:0000256" key="7">
    <source>
        <dbReference type="ARBA" id="ARBA00022694"/>
    </source>
</evidence>
<gene>
    <name evidence="10" type="primary">ELP4</name>
    <name evidence="10" type="ORF">VNI00_001411</name>
</gene>
<evidence type="ECO:0000256" key="8">
    <source>
        <dbReference type="ARBA" id="ARBA00023242"/>
    </source>
</evidence>
<comment type="caution">
    <text evidence="10">The sequence shown here is derived from an EMBL/GenBank/DDBJ whole genome shotgun (WGS) entry which is preliminary data.</text>
</comment>
<comment type="pathway">
    <text evidence="3">tRNA modification; 5-methoxycarbonylmethyl-2-thiouridine-tRNA biosynthesis.</text>
</comment>
<feature type="compositionally biased region" description="Basic and acidic residues" evidence="9">
    <location>
        <begin position="468"/>
        <end position="478"/>
    </location>
</feature>
<dbReference type="AlphaFoldDB" id="A0AAW0E2C3"/>
<feature type="compositionally biased region" description="Basic and acidic residues" evidence="9">
    <location>
        <begin position="408"/>
        <end position="417"/>
    </location>
</feature>
<dbReference type="Gene3D" id="3.40.50.300">
    <property type="entry name" value="P-loop containing nucleotide triphosphate hydrolases"/>
    <property type="match status" value="1"/>
</dbReference>
<dbReference type="Pfam" id="PF05625">
    <property type="entry name" value="PAXNEB"/>
    <property type="match status" value="1"/>
</dbReference>
<protein>
    <recommendedName>
        <fullName evidence="5">Elongator complex protein 4</fullName>
    </recommendedName>
</protein>
<dbReference type="InterPro" id="IPR008728">
    <property type="entry name" value="Elongator_complex_protein_4"/>
</dbReference>
<feature type="region of interest" description="Disordered" evidence="9">
    <location>
        <begin position="100"/>
        <end position="130"/>
    </location>
</feature>
<dbReference type="Proteomes" id="UP001383192">
    <property type="component" value="Unassembled WGS sequence"/>
</dbReference>
<dbReference type="EMBL" id="JAYKXP010000004">
    <property type="protein sequence ID" value="KAK7058787.1"/>
    <property type="molecule type" value="Genomic_DNA"/>
</dbReference>
<feature type="region of interest" description="Disordered" evidence="9">
    <location>
        <begin position="449"/>
        <end position="478"/>
    </location>
</feature>
<dbReference type="CDD" id="cd19494">
    <property type="entry name" value="Elp4"/>
    <property type="match status" value="1"/>
</dbReference>
<dbReference type="GO" id="GO:0033588">
    <property type="term" value="C:elongator holoenzyme complex"/>
    <property type="evidence" value="ECO:0007669"/>
    <property type="project" value="InterPro"/>
</dbReference>
<keyword evidence="8" id="KW-0539">Nucleus</keyword>
<evidence type="ECO:0000256" key="6">
    <source>
        <dbReference type="ARBA" id="ARBA00022490"/>
    </source>
</evidence>
<comment type="similarity">
    <text evidence="4">Belongs to the ELP4 family.</text>
</comment>
<dbReference type="GO" id="GO:0005737">
    <property type="term" value="C:cytoplasm"/>
    <property type="evidence" value="ECO:0007669"/>
    <property type="project" value="UniProtKB-SubCell"/>
</dbReference>
<dbReference type="GO" id="GO:0008023">
    <property type="term" value="C:transcription elongation factor complex"/>
    <property type="evidence" value="ECO:0007669"/>
    <property type="project" value="TreeGrafter"/>
</dbReference>
<evidence type="ECO:0000256" key="5">
    <source>
        <dbReference type="ARBA" id="ARBA00020265"/>
    </source>
</evidence>
<dbReference type="InterPro" id="IPR027417">
    <property type="entry name" value="P-loop_NTPase"/>
</dbReference>
<organism evidence="10 11">
    <name type="scientific">Paramarasmius palmivorus</name>
    <dbReference type="NCBI Taxonomy" id="297713"/>
    <lineage>
        <taxon>Eukaryota</taxon>
        <taxon>Fungi</taxon>
        <taxon>Dikarya</taxon>
        <taxon>Basidiomycota</taxon>
        <taxon>Agaricomycotina</taxon>
        <taxon>Agaricomycetes</taxon>
        <taxon>Agaricomycetidae</taxon>
        <taxon>Agaricales</taxon>
        <taxon>Marasmiineae</taxon>
        <taxon>Marasmiaceae</taxon>
        <taxon>Paramarasmius</taxon>
    </lineage>
</organism>
<sequence>MSSFKRKSTSKQATALPGTRISPGSTSTILTSTGIPSLDDILGGGLPLSCSLVVTAPDHHSSYGELVQKYFVSQGLISKQNVFLVGEDPLEFVKGCMWTPGSSSSKSVPVSTPSSLNTGEAEEEGEAERSDEKIKIAWRYENMKPFQTTVGPSTPSLEDYCATFDLTTRIPESFIQTALSAGQLSFCDVTTLGPARISTLEVISRLEEVLESKGKTTPLRICLPTLGSPSWGILSAQDILHFLQRLRTLLRKYTNTCVSISIAPQLASENWGGPGWMHKLGWLSDALVTLAAFTGELRVLLHNVCYNSDCNYEANPSMSALFPGHHGLVHIHTLPAPHTLLSPSDRFSTLRGLSAAAADSCGSGENNLAFKCTRKRLIFETMHLDVEGGVSERRTTPSSSNNTLEVASVDKPKNAGEPKTRFAAVEVEIEEKRKEAGPAAVSTLAVGVEFTPEGSTGKPKKPKKKVGFRSDRPDLYDF</sequence>
<reference evidence="10 11" key="1">
    <citation type="submission" date="2024-01" db="EMBL/GenBank/DDBJ databases">
        <title>A draft genome for a cacao thread blight-causing isolate of Paramarasmius palmivorus.</title>
        <authorList>
            <person name="Baruah I.K."/>
            <person name="Bukari Y."/>
            <person name="Amoako-Attah I."/>
            <person name="Meinhardt L.W."/>
            <person name="Bailey B.A."/>
            <person name="Cohen S.P."/>
        </authorList>
    </citation>
    <scope>NUCLEOTIDE SEQUENCE [LARGE SCALE GENOMIC DNA]</scope>
    <source>
        <strain evidence="10 11">GH-12</strain>
    </source>
</reference>
<accession>A0AAW0E2C3</accession>
<feature type="compositionally biased region" description="Polar residues" evidence="9">
    <location>
        <begin position="396"/>
        <end position="405"/>
    </location>
</feature>
<dbReference type="PANTHER" id="PTHR12896">
    <property type="entry name" value="PAX6 NEIGHBOR PROTEIN PAXNEB"/>
    <property type="match status" value="1"/>
</dbReference>
<evidence type="ECO:0000313" key="11">
    <source>
        <dbReference type="Proteomes" id="UP001383192"/>
    </source>
</evidence>
<feature type="region of interest" description="Disordered" evidence="9">
    <location>
        <begin position="389"/>
        <end position="417"/>
    </location>
</feature>
<keyword evidence="6" id="KW-0963">Cytoplasm</keyword>
<evidence type="ECO:0000256" key="9">
    <source>
        <dbReference type="SAM" id="MobiDB-lite"/>
    </source>
</evidence>
<feature type="region of interest" description="Disordered" evidence="9">
    <location>
        <begin position="1"/>
        <end position="29"/>
    </location>
</feature>
<name>A0AAW0E2C3_9AGAR</name>
<dbReference type="GO" id="GO:0002098">
    <property type="term" value="P:tRNA wobble uridine modification"/>
    <property type="evidence" value="ECO:0007669"/>
    <property type="project" value="InterPro"/>
</dbReference>
<proteinExistence type="inferred from homology"/>
<feature type="compositionally biased region" description="Low complexity" evidence="9">
    <location>
        <begin position="102"/>
        <end position="115"/>
    </location>
</feature>
<evidence type="ECO:0000256" key="1">
    <source>
        <dbReference type="ARBA" id="ARBA00004123"/>
    </source>
</evidence>
<dbReference type="PANTHER" id="PTHR12896:SF1">
    <property type="entry name" value="ELONGATOR COMPLEX PROTEIN 4"/>
    <property type="match status" value="1"/>
</dbReference>
<keyword evidence="7" id="KW-0819">tRNA processing</keyword>
<evidence type="ECO:0000256" key="2">
    <source>
        <dbReference type="ARBA" id="ARBA00004496"/>
    </source>
</evidence>
<feature type="compositionally biased region" description="Basic residues" evidence="9">
    <location>
        <begin position="458"/>
        <end position="467"/>
    </location>
</feature>
<evidence type="ECO:0000313" key="10">
    <source>
        <dbReference type="EMBL" id="KAK7058787.1"/>
    </source>
</evidence>